<dbReference type="RefSeq" id="WP_237164868.1">
    <property type="nucleotide sequence ID" value="NZ_CP016545.1"/>
</dbReference>
<dbReference type="GO" id="GO:0016829">
    <property type="term" value="F:lyase activity"/>
    <property type="evidence" value="ECO:0007669"/>
    <property type="project" value="InterPro"/>
</dbReference>
<dbReference type="GO" id="GO:0030313">
    <property type="term" value="C:cell envelope"/>
    <property type="evidence" value="ECO:0007669"/>
    <property type="project" value="UniProtKB-SubCell"/>
</dbReference>
<evidence type="ECO:0000313" key="5">
    <source>
        <dbReference type="Proteomes" id="UP000092698"/>
    </source>
</evidence>
<dbReference type="Proteomes" id="UP000092698">
    <property type="component" value="Chromosome"/>
</dbReference>
<evidence type="ECO:0000256" key="1">
    <source>
        <dbReference type="ARBA" id="ARBA00004196"/>
    </source>
</evidence>
<dbReference type="InterPro" id="IPR012480">
    <property type="entry name" value="Hepar_II_III_C"/>
</dbReference>
<evidence type="ECO:0000259" key="3">
    <source>
        <dbReference type="Pfam" id="PF07940"/>
    </source>
</evidence>
<dbReference type="Pfam" id="PF07940">
    <property type="entry name" value="Hepar_II_III_C"/>
    <property type="match status" value="1"/>
</dbReference>
<feature type="region of interest" description="Disordered" evidence="2">
    <location>
        <begin position="15"/>
        <end position="43"/>
    </location>
</feature>
<sequence>MVDYATQGRLVFDEGSMSGGDSDIAEADGTQSAIPLGTGGSADDAHVMAREDVHAQHAPAPLAPGKALALTDFAPPSISAGERLVRMAYRLGVPGSTLSAPFGKKGKLRLLATVESPLAGERVGGMALRAGHFLIHGVKAPVAQVDFKPGARLTPPFERVVHGFTWLRDLHGCAPRPQCLNTANRVMTAWLDANTKPGKGAAWNVGNAGHRLLNWLVHAPLTLGTQDKAMRGRVLGAIDETARWLDRNISRADDRLAETAGWCGIVAAGLLLPDGKPRRLFGEAGLVRALGELVGEDGGVLSRSPIDQMDAVALLVDVAACYQAVRRDVPDAIGAMLNMLVPPLLALLHADGSLGSWQGATPVSADRIAALVEASGVRTRPMKESRRWGYQRVTGGSSVLQMDAAPPPLARHTRHGCASTLALEFSRDGRRIFVNCGGAHAAGGQVPVRIEQGLRATAAHSTLVLGDSNSTAVLIRGKLGAGVDEVEVDRRAIDLKDGGATRLEASHDGYVNRFGLVHQRICILRDDGTELRGEDLLVPRGKKGKRGKVPFAIRFHLGPDIEVKIGDGGRNAGLALPDGTYWQFVSGAGDVQLEESLWVDGDGRPRPVQQLVIEGMVSRGGGNFSWLLKKMG</sequence>
<dbReference type="STRING" id="645517.A6F65_00531"/>
<dbReference type="InterPro" id="IPR008929">
    <property type="entry name" value="Chondroitin_lyas"/>
</dbReference>
<dbReference type="PATRIC" id="fig|645517.4.peg.532"/>
<dbReference type="Gene3D" id="1.50.10.100">
    <property type="entry name" value="Chondroitin AC/alginate lyase"/>
    <property type="match status" value="1"/>
</dbReference>
<proteinExistence type="predicted"/>
<dbReference type="KEGG" id="anh:A6F65_00531"/>
<reference evidence="4 5" key="1">
    <citation type="submission" date="2016-07" db="EMBL/GenBank/DDBJ databases">
        <title>Complete genome sequence of Altererythrobacter namhicola JCM 16345T, containing esterase-encoding genes.</title>
        <authorList>
            <person name="Cheng H."/>
            <person name="Wu Y.-H."/>
            <person name="Jian S.-L."/>
            <person name="Huo Y.-Y."/>
            <person name="Wang C.-S."/>
            <person name="Xu X.-W."/>
        </authorList>
    </citation>
    <scope>NUCLEOTIDE SEQUENCE [LARGE SCALE GENOMIC DNA]</scope>
    <source>
        <strain evidence="4 5">JCM 16345</strain>
    </source>
</reference>
<gene>
    <name evidence="4" type="ORF">A6F65_00531</name>
</gene>
<accession>A0A1C7D5X2</accession>
<evidence type="ECO:0000313" key="4">
    <source>
        <dbReference type="EMBL" id="ANU06854.1"/>
    </source>
</evidence>
<keyword evidence="5" id="KW-1185">Reference proteome</keyword>
<dbReference type="AlphaFoldDB" id="A0A1C7D5X2"/>
<dbReference type="Gene3D" id="2.70.98.70">
    <property type="match status" value="1"/>
</dbReference>
<dbReference type="SUPFAM" id="SSF48230">
    <property type="entry name" value="Chondroitin AC/alginate lyase"/>
    <property type="match status" value="1"/>
</dbReference>
<comment type="subcellular location">
    <subcellularLocation>
        <location evidence="1">Cell envelope</location>
    </subcellularLocation>
</comment>
<dbReference type="EMBL" id="CP016545">
    <property type="protein sequence ID" value="ANU06854.1"/>
    <property type="molecule type" value="Genomic_DNA"/>
</dbReference>
<organism evidence="4 5">
    <name type="scientific">Paraurantiacibacter namhicola</name>
    <dbReference type="NCBI Taxonomy" id="645517"/>
    <lineage>
        <taxon>Bacteria</taxon>
        <taxon>Pseudomonadati</taxon>
        <taxon>Pseudomonadota</taxon>
        <taxon>Alphaproteobacteria</taxon>
        <taxon>Sphingomonadales</taxon>
        <taxon>Erythrobacteraceae</taxon>
        <taxon>Paraurantiacibacter</taxon>
    </lineage>
</organism>
<name>A0A1C7D5X2_9SPHN</name>
<feature type="domain" description="Heparinase II/III-like C-terminal" evidence="3">
    <location>
        <begin position="378"/>
        <end position="626"/>
    </location>
</feature>
<protein>
    <submittedName>
        <fullName evidence="4">Heparinase II/III-like protein</fullName>
    </submittedName>
</protein>
<evidence type="ECO:0000256" key="2">
    <source>
        <dbReference type="SAM" id="MobiDB-lite"/>
    </source>
</evidence>